<keyword evidence="3" id="KW-1185">Reference proteome</keyword>
<evidence type="ECO:0000256" key="1">
    <source>
        <dbReference type="SAM" id="MobiDB-lite"/>
    </source>
</evidence>
<dbReference type="Proteomes" id="UP000318297">
    <property type="component" value="Unassembled WGS sequence"/>
</dbReference>
<accession>A0A561DVK5</accession>
<organism evidence="2 3">
    <name type="scientific">Rudaeicoccus suwonensis</name>
    <dbReference type="NCBI Taxonomy" id="657409"/>
    <lineage>
        <taxon>Bacteria</taxon>
        <taxon>Bacillati</taxon>
        <taxon>Actinomycetota</taxon>
        <taxon>Actinomycetes</taxon>
        <taxon>Micrococcales</taxon>
        <taxon>Dermacoccaceae</taxon>
        <taxon>Rudaeicoccus</taxon>
    </lineage>
</organism>
<dbReference type="AlphaFoldDB" id="A0A561DVK5"/>
<feature type="region of interest" description="Disordered" evidence="1">
    <location>
        <begin position="193"/>
        <end position="225"/>
    </location>
</feature>
<gene>
    <name evidence="2" type="ORF">BKA23_3408</name>
</gene>
<evidence type="ECO:0000313" key="2">
    <source>
        <dbReference type="EMBL" id="TWE07395.1"/>
    </source>
</evidence>
<evidence type="ECO:0000313" key="3">
    <source>
        <dbReference type="Proteomes" id="UP000318297"/>
    </source>
</evidence>
<name>A0A561DVK5_9MICO</name>
<dbReference type="OrthoDB" id="3579809at2"/>
<comment type="caution">
    <text evidence="2">The sequence shown here is derived from an EMBL/GenBank/DDBJ whole genome shotgun (WGS) entry which is preliminary data.</text>
</comment>
<protein>
    <submittedName>
        <fullName evidence="2">Uncharacterized protein</fullName>
    </submittedName>
</protein>
<sequence length="225" mass="25127">MSWTDDTGRHEGYVAKVFADGKLGGGTYSTAGLSVDDDPEGRAVLDENGDRIQWRPAAAVVAWRVCCDHVPAHVRDEDLRDYWQTPETWMSPTVWRRVYSAAEEDLAQGRIYASLDDEGSVFIDDRDDLFELIRTEWRQHIEPEDHERSIRAALDGVTKAKQLLDLEVAAARASGLSWAEIGRVAGITRQAARDRWGTSPASTHSAIPGDSTARPTRARITDREH</sequence>
<proteinExistence type="predicted"/>
<dbReference type="EMBL" id="VIVQ01000005">
    <property type="protein sequence ID" value="TWE07395.1"/>
    <property type="molecule type" value="Genomic_DNA"/>
</dbReference>
<reference evidence="2 3" key="1">
    <citation type="submission" date="2019-06" db="EMBL/GenBank/DDBJ databases">
        <title>Sequencing the genomes of 1000 actinobacteria strains.</title>
        <authorList>
            <person name="Klenk H.-P."/>
        </authorList>
    </citation>
    <scope>NUCLEOTIDE SEQUENCE [LARGE SCALE GENOMIC DNA]</scope>
    <source>
        <strain evidence="2 3">DSM 19560</strain>
    </source>
</reference>
<dbReference type="RefSeq" id="WP_145230646.1">
    <property type="nucleotide sequence ID" value="NZ_VIVQ01000005.1"/>
</dbReference>